<feature type="region of interest" description="Disordered" evidence="3">
    <location>
        <begin position="86"/>
        <end position="107"/>
    </location>
</feature>
<feature type="compositionally biased region" description="Acidic residues" evidence="3">
    <location>
        <begin position="132"/>
        <end position="151"/>
    </location>
</feature>
<sequence>MTVLTFTFGGPADSAYCSYSNSLPVQERGRAADTMATEARWRVQDPVYGSAGIIDRLHQQIRAAQRDLATTRAQLAIVQTQMHHGAAAMARHGAPRPPGAQPPPTTALFLPAAASTAVHNDGRRLLAVRHEEEEDEAPPMDPDEFLDLGDL</sequence>
<dbReference type="InterPro" id="IPR004883">
    <property type="entry name" value="LOB"/>
</dbReference>
<gene>
    <name evidence="5" type="ORF">EJB05_48203</name>
</gene>
<feature type="compositionally biased region" description="Pro residues" evidence="3">
    <location>
        <begin position="95"/>
        <end position="105"/>
    </location>
</feature>
<organism evidence="5 6">
    <name type="scientific">Eragrostis curvula</name>
    <name type="common">weeping love grass</name>
    <dbReference type="NCBI Taxonomy" id="38414"/>
    <lineage>
        <taxon>Eukaryota</taxon>
        <taxon>Viridiplantae</taxon>
        <taxon>Streptophyta</taxon>
        <taxon>Embryophyta</taxon>
        <taxon>Tracheophyta</taxon>
        <taxon>Spermatophyta</taxon>
        <taxon>Magnoliopsida</taxon>
        <taxon>Liliopsida</taxon>
        <taxon>Poales</taxon>
        <taxon>Poaceae</taxon>
        <taxon>PACMAD clade</taxon>
        <taxon>Chloridoideae</taxon>
        <taxon>Eragrostideae</taxon>
        <taxon>Eragrostidinae</taxon>
        <taxon>Eragrostis</taxon>
    </lineage>
</organism>
<evidence type="ECO:0000256" key="3">
    <source>
        <dbReference type="SAM" id="MobiDB-lite"/>
    </source>
</evidence>
<evidence type="ECO:0000259" key="4">
    <source>
        <dbReference type="PROSITE" id="PS50891"/>
    </source>
</evidence>
<dbReference type="Pfam" id="PF03195">
    <property type="entry name" value="LOB"/>
    <property type="match status" value="1"/>
</dbReference>
<feature type="domain" description="LOB" evidence="4">
    <location>
        <begin position="1"/>
        <end position="75"/>
    </location>
</feature>
<protein>
    <recommendedName>
        <fullName evidence="4">LOB domain-containing protein</fullName>
    </recommendedName>
</protein>
<dbReference type="Proteomes" id="UP000324897">
    <property type="component" value="Unassembled WGS sequence"/>
</dbReference>
<dbReference type="AlphaFoldDB" id="A0A5J9T189"/>
<keyword evidence="6" id="KW-1185">Reference proteome</keyword>
<evidence type="ECO:0000256" key="2">
    <source>
        <dbReference type="SAM" id="Coils"/>
    </source>
</evidence>
<dbReference type="PANTHER" id="PTHR31301:SF159">
    <property type="entry name" value="LOB DOMAIN-CONTAINING PROTEIN 23"/>
    <property type="match status" value="1"/>
</dbReference>
<name>A0A5J9T189_9POAL</name>
<comment type="similarity">
    <text evidence="1">Belongs to the LOB domain-containing protein family.</text>
</comment>
<comment type="caution">
    <text evidence="5">The sequence shown here is derived from an EMBL/GenBank/DDBJ whole genome shotgun (WGS) entry which is preliminary data.</text>
</comment>
<reference evidence="5 6" key="1">
    <citation type="journal article" date="2019" name="Sci. Rep.">
        <title>A high-quality genome of Eragrostis curvula grass provides insights into Poaceae evolution and supports new strategies to enhance forage quality.</title>
        <authorList>
            <person name="Carballo J."/>
            <person name="Santos B.A.C.M."/>
            <person name="Zappacosta D."/>
            <person name="Garbus I."/>
            <person name="Selva J.P."/>
            <person name="Gallo C.A."/>
            <person name="Diaz A."/>
            <person name="Albertini E."/>
            <person name="Caccamo M."/>
            <person name="Echenique V."/>
        </authorList>
    </citation>
    <scope>NUCLEOTIDE SEQUENCE [LARGE SCALE GENOMIC DNA]</scope>
    <source>
        <strain evidence="6">cv. Victoria</strain>
        <tissue evidence="5">Leaf</tissue>
    </source>
</reference>
<feature type="coiled-coil region" evidence="2">
    <location>
        <begin position="54"/>
        <end position="81"/>
    </location>
</feature>
<evidence type="ECO:0000313" key="6">
    <source>
        <dbReference type="Proteomes" id="UP000324897"/>
    </source>
</evidence>
<evidence type="ECO:0000313" key="5">
    <source>
        <dbReference type="EMBL" id="TVU05055.1"/>
    </source>
</evidence>
<feature type="non-terminal residue" evidence="5">
    <location>
        <position position="1"/>
    </location>
</feature>
<feature type="region of interest" description="Disordered" evidence="3">
    <location>
        <begin position="129"/>
        <end position="151"/>
    </location>
</feature>
<dbReference type="EMBL" id="RWGY01000051">
    <property type="protein sequence ID" value="TVU05055.1"/>
    <property type="molecule type" value="Genomic_DNA"/>
</dbReference>
<proteinExistence type="inferred from homology"/>
<evidence type="ECO:0000256" key="1">
    <source>
        <dbReference type="ARBA" id="ARBA00005474"/>
    </source>
</evidence>
<accession>A0A5J9T189</accession>
<dbReference type="PROSITE" id="PS50891">
    <property type="entry name" value="LOB"/>
    <property type="match status" value="1"/>
</dbReference>
<dbReference type="Gramene" id="TVU05055">
    <property type="protein sequence ID" value="TVU05055"/>
    <property type="gene ID" value="EJB05_48203"/>
</dbReference>
<dbReference type="OrthoDB" id="684652at2759"/>
<dbReference type="PANTHER" id="PTHR31301">
    <property type="entry name" value="LOB DOMAIN-CONTAINING PROTEIN 4-RELATED"/>
    <property type="match status" value="1"/>
</dbReference>
<keyword evidence="2" id="KW-0175">Coiled coil</keyword>